<evidence type="ECO:0000313" key="2">
    <source>
        <dbReference type="Proteomes" id="UP000035366"/>
    </source>
</evidence>
<accession>A0ABM5TUI1</accession>
<dbReference type="PRINTS" id="PR00364">
    <property type="entry name" value="DISEASERSIST"/>
</dbReference>
<protein>
    <recommendedName>
        <fullName evidence="3">NB-ARC domain-containing protein</fullName>
    </recommendedName>
</protein>
<dbReference type="PANTHER" id="PTHR47691:SF3">
    <property type="entry name" value="HTH-TYPE TRANSCRIPTIONAL REGULATOR RV0890C-RELATED"/>
    <property type="match status" value="1"/>
</dbReference>
<dbReference type="InterPro" id="IPR036388">
    <property type="entry name" value="WH-like_DNA-bd_sf"/>
</dbReference>
<dbReference type="Proteomes" id="UP000035366">
    <property type="component" value="Chromosome"/>
</dbReference>
<dbReference type="InterPro" id="IPR036390">
    <property type="entry name" value="WH_DNA-bd_sf"/>
</dbReference>
<gene>
    <name evidence="1" type="ORF">ABB07_33140</name>
</gene>
<sequence>MRRLLAEVLPAASYDIAFDVPPPAPAASGVQPDQLPALTGTFSNRVAELDRMNSLCGEPDRVRLAVLAGLPGVGKTALACRWADTRRAHFPDGLFYVDYAALRDESAVGAAMGAVETSQALASILRALLGSDAHVSERFEELRRQYETHSRDRRMLVLIDNVTLAAQVRALIPTGPGSTVMVTSHSKLGELVAQDGAELIDLKPLDPHSGLKLLSDQCGADVVAAEPGAAARLVELCGGLPVALRIVATRLTTGDAPSLTYLAQELGDEAERLEGISLPGGGHSLSAVLGPSYRLLPPGPARMFRLLGWLPAGLFDESVAAAATGVDRRTARRLLRELAAASLLDRDRDGRYRVHDLVRLYARERAVAEERPDEERALVERVTTHYLVLAALADRAQRADRLRVADLTALLAGATDPFRAPDGPAPLTWLDAECPAILAVLRAAVRHRLHALAWPLAEAFTVLFLHHRQLGAWKESLILGSEAAAALAADPATPADAAAEARAGEARLRSLLSRPLTDLGEHDRARTELERAVALAEATDRLLLRASVQEFLGRHLDLFEPARAVETYRYCLDLNRRAQDRRGEALALLFLGSALDAQGEHEQALTLLGRARADLLGLPEPDERMAARALLALGRAHAHREEYDAAFHALEAAADTLQARRAYGYEADAREELAGLAQRTGRHPDGVRAWLTRALEIHEANGNRRADDVRRRLRDLS</sequence>
<organism evidence="1 2">
    <name type="scientific">Streptomyces incarnatus</name>
    <dbReference type="NCBI Taxonomy" id="665007"/>
    <lineage>
        <taxon>Bacteria</taxon>
        <taxon>Bacillati</taxon>
        <taxon>Actinomycetota</taxon>
        <taxon>Actinomycetes</taxon>
        <taxon>Kitasatosporales</taxon>
        <taxon>Streptomycetaceae</taxon>
        <taxon>Streptomyces</taxon>
    </lineage>
</organism>
<dbReference type="PANTHER" id="PTHR47691">
    <property type="entry name" value="REGULATOR-RELATED"/>
    <property type="match status" value="1"/>
</dbReference>
<dbReference type="InterPro" id="IPR027417">
    <property type="entry name" value="P-loop_NTPase"/>
</dbReference>
<evidence type="ECO:0008006" key="3">
    <source>
        <dbReference type="Google" id="ProtNLM"/>
    </source>
</evidence>
<dbReference type="Gene3D" id="1.25.40.10">
    <property type="entry name" value="Tetratricopeptide repeat domain"/>
    <property type="match status" value="1"/>
</dbReference>
<dbReference type="SUPFAM" id="SSF46785">
    <property type="entry name" value="Winged helix' DNA-binding domain"/>
    <property type="match status" value="1"/>
</dbReference>
<proteinExistence type="predicted"/>
<dbReference type="Gene3D" id="1.10.10.10">
    <property type="entry name" value="Winged helix-like DNA-binding domain superfamily/Winged helix DNA-binding domain"/>
    <property type="match status" value="1"/>
</dbReference>
<dbReference type="SUPFAM" id="SSF48452">
    <property type="entry name" value="TPR-like"/>
    <property type="match status" value="1"/>
</dbReference>
<reference evidence="1 2" key="1">
    <citation type="journal article" date="2015" name="ISME J.">
        <title>Draft Genome Sequence of Streptomyces incarnatus NRRL8089, which Produces the Nucleoside Antibiotic Sinefungin.</title>
        <authorList>
            <person name="Oshima K."/>
            <person name="Hattori M."/>
            <person name="Shimizu H."/>
            <person name="Fukuda K."/>
            <person name="Nemoto M."/>
            <person name="Inagaki K."/>
            <person name="Tamura T."/>
        </authorList>
    </citation>
    <scope>NUCLEOTIDE SEQUENCE [LARGE SCALE GENOMIC DNA]</scope>
    <source>
        <strain evidence="1 2">NRRL 8089</strain>
    </source>
</reference>
<dbReference type="SUPFAM" id="SSF52540">
    <property type="entry name" value="P-loop containing nucleoside triphosphate hydrolases"/>
    <property type="match status" value="1"/>
</dbReference>
<name>A0ABM5TUI1_9ACTN</name>
<dbReference type="EMBL" id="CP011497">
    <property type="protein sequence ID" value="AKJ14732.1"/>
    <property type="molecule type" value="Genomic_DNA"/>
</dbReference>
<dbReference type="Gene3D" id="3.40.50.300">
    <property type="entry name" value="P-loop containing nucleotide triphosphate hydrolases"/>
    <property type="match status" value="1"/>
</dbReference>
<dbReference type="InterPro" id="IPR011990">
    <property type="entry name" value="TPR-like_helical_dom_sf"/>
</dbReference>
<keyword evidence="2" id="KW-1185">Reference proteome</keyword>
<evidence type="ECO:0000313" key="1">
    <source>
        <dbReference type="EMBL" id="AKJ14732.1"/>
    </source>
</evidence>